<dbReference type="Proteomes" id="UP000276953">
    <property type="component" value="Unassembled WGS sequence"/>
</dbReference>
<evidence type="ECO:0000313" key="2">
    <source>
        <dbReference type="Proteomes" id="UP000276953"/>
    </source>
</evidence>
<dbReference type="AlphaFoldDB" id="A0A432DSZ1"/>
<accession>A0A432DSZ1</accession>
<dbReference type="EMBL" id="RYFC01000003">
    <property type="protein sequence ID" value="RTZ46214.1"/>
    <property type="molecule type" value="Genomic_DNA"/>
</dbReference>
<comment type="caution">
    <text evidence="1">The sequence shown here is derived from an EMBL/GenBank/DDBJ whole genome shotgun (WGS) entry which is preliminary data.</text>
</comment>
<organism evidence="1 2">
    <name type="scientific">Chryseobacterium arthrosphaerae</name>
    <dbReference type="NCBI Taxonomy" id="651561"/>
    <lineage>
        <taxon>Bacteria</taxon>
        <taxon>Pseudomonadati</taxon>
        <taxon>Bacteroidota</taxon>
        <taxon>Flavobacteriia</taxon>
        <taxon>Flavobacteriales</taxon>
        <taxon>Weeksellaceae</taxon>
        <taxon>Chryseobacterium group</taxon>
        <taxon>Chryseobacterium</taxon>
    </lineage>
</organism>
<protein>
    <submittedName>
        <fullName evidence="1">Uncharacterized protein</fullName>
    </submittedName>
</protein>
<evidence type="ECO:0000313" key="1">
    <source>
        <dbReference type="EMBL" id="RTZ46214.1"/>
    </source>
</evidence>
<gene>
    <name evidence="1" type="ORF">EJ377_17425</name>
</gene>
<proteinExistence type="predicted"/>
<reference evidence="1 2" key="1">
    <citation type="submission" date="2018-12" db="EMBL/GenBank/DDBJ databases">
        <title>Draft Genome Sequence of Chryseobacterium arthrosphaerae strain ED882-96 Isolated from the Blood of a Patient with Liver Cirrhosis in Taiwan.</title>
        <authorList>
            <person name="Lin J.-N."/>
            <person name="Lai C.-H."/>
            <person name="Yang C.-H."/>
            <person name="Huang Y.-H."/>
        </authorList>
    </citation>
    <scope>NUCLEOTIDE SEQUENCE [LARGE SCALE GENOMIC DNA]</scope>
    <source>
        <strain evidence="1 2">ED882-96</strain>
    </source>
</reference>
<name>A0A432DSZ1_9FLAO</name>
<sequence>MDKLLSTGMFSSSNSTVFDFVNEDQHVSGSANILDWLQGRAAGLSFQETARSQCTLYPGQQAKLYLDEVLTDPSMIANLPVINIAMVKLSKDQD</sequence>